<keyword evidence="3" id="KW-1185">Reference proteome</keyword>
<sequence>MPVTIDHTAYPYIMDLIIDNSDVDALLKLRATCKLFCKRITTLLFTHVSLVEQSMYEDKDSSNDDEDTSNDDQGTSNDDQGTRNYDEDTSNDDEDTSNDDEDTSNDGTPPSKQPRLVLLPPLFFLSGNGINDAIDDVWPPPSLPFFPDPVQVLDIDLRCLWHDQQGSHDALNKLSRFTNVTTVRRFGARTASIIGDIPFGVPRMKCVDYLDTEGLSVDKSYHIGCIPGVASHVIHLQWRPGCLTNIDFLLKRTGDLQDVTLVLWPSYHFKDENVEPAPSCELWSILESLESAIQRGVSLTIVGADKLEYITDKPLEDDEADHGWMSPQEKLLQNLLFKLSSVWDAIPEEDIDATMAHVKCVTMPEWPSNTMLKSDVNPPVPRTLYLYGRSSQNTAPIMNECEHLHVTRALASH</sequence>
<evidence type="ECO:0000256" key="1">
    <source>
        <dbReference type="SAM" id="MobiDB-lite"/>
    </source>
</evidence>
<reference evidence="2" key="1">
    <citation type="submission" date="2023-10" db="EMBL/GenBank/DDBJ databases">
        <authorList>
            <person name="Noh H."/>
        </authorList>
    </citation>
    <scope>NUCLEOTIDE SEQUENCE</scope>
    <source>
        <strain evidence="2">DUCC4014</strain>
    </source>
</reference>
<dbReference type="GeneID" id="87808544"/>
<dbReference type="EMBL" id="CP086717">
    <property type="protein sequence ID" value="WOO81794.1"/>
    <property type="molecule type" value="Genomic_DNA"/>
</dbReference>
<evidence type="ECO:0000313" key="3">
    <source>
        <dbReference type="Proteomes" id="UP000827549"/>
    </source>
</evidence>
<feature type="region of interest" description="Disordered" evidence="1">
    <location>
        <begin position="55"/>
        <end position="115"/>
    </location>
</feature>
<dbReference type="Proteomes" id="UP000827549">
    <property type="component" value="Chromosome 4"/>
</dbReference>
<dbReference type="RefSeq" id="XP_062627826.1">
    <property type="nucleotide sequence ID" value="XM_062771842.1"/>
</dbReference>
<feature type="compositionally biased region" description="Acidic residues" evidence="1">
    <location>
        <begin position="87"/>
        <end position="104"/>
    </location>
</feature>
<dbReference type="AlphaFoldDB" id="A0AAF1BM90"/>
<name>A0AAF1BM90_9TREE</name>
<evidence type="ECO:0000313" key="2">
    <source>
        <dbReference type="EMBL" id="WOO81794.1"/>
    </source>
</evidence>
<gene>
    <name evidence="2" type="ORF">LOC62_04G005315</name>
</gene>
<accession>A0AAF1BM90</accession>
<organism evidence="2 3">
    <name type="scientific">Vanrija pseudolonga</name>
    <dbReference type="NCBI Taxonomy" id="143232"/>
    <lineage>
        <taxon>Eukaryota</taxon>
        <taxon>Fungi</taxon>
        <taxon>Dikarya</taxon>
        <taxon>Basidiomycota</taxon>
        <taxon>Agaricomycotina</taxon>
        <taxon>Tremellomycetes</taxon>
        <taxon>Trichosporonales</taxon>
        <taxon>Trichosporonaceae</taxon>
        <taxon>Vanrija</taxon>
    </lineage>
</organism>
<proteinExistence type="predicted"/>
<protein>
    <submittedName>
        <fullName evidence="2">Uncharacterized protein</fullName>
    </submittedName>
</protein>